<comment type="caution">
    <text evidence="2">The sequence shown here is derived from an EMBL/GenBank/DDBJ whole genome shotgun (WGS) entry which is preliminary data.</text>
</comment>
<organism evidence="2 3">
    <name type="scientific">Portunus trituberculatus</name>
    <name type="common">Swimming crab</name>
    <name type="synonym">Neptunus trituberculatus</name>
    <dbReference type="NCBI Taxonomy" id="210409"/>
    <lineage>
        <taxon>Eukaryota</taxon>
        <taxon>Metazoa</taxon>
        <taxon>Ecdysozoa</taxon>
        <taxon>Arthropoda</taxon>
        <taxon>Crustacea</taxon>
        <taxon>Multicrustacea</taxon>
        <taxon>Malacostraca</taxon>
        <taxon>Eumalacostraca</taxon>
        <taxon>Eucarida</taxon>
        <taxon>Decapoda</taxon>
        <taxon>Pleocyemata</taxon>
        <taxon>Brachyura</taxon>
        <taxon>Eubrachyura</taxon>
        <taxon>Portunoidea</taxon>
        <taxon>Portunidae</taxon>
        <taxon>Portuninae</taxon>
        <taxon>Portunus</taxon>
    </lineage>
</organism>
<keyword evidence="3" id="KW-1185">Reference proteome</keyword>
<accession>A0A5B7EJB7</accession>
<dbReference type="Proteomes" id="UP000324222">
    <property type="component" value="Unassembled WGS sequence"/>
</dbReference>
<evidence type="ECO:0000256" key="1">
    <source>
        <dbReference type="SAM" id="Phobius"/>
    </source>
</evidence>
<gene>
    <name evidence="2" type="ORF">E2C01_026798</name>
</gene>
<evidence type="ECO:0000313" key="3">
    <source>
        <dbReference type="Proteomes" id="UP000324222"/>
    </source>
</evidence>
<keyword evidence="1" id="KW-0472">Membrane</keyword>
<reference evidence="2 3" key="1">
    <citation type="submission" date="2019-05" db="EMBL/GenBank/DDBJ databases">
        <title>Another draft genome of Portunus trituberculatus and its Hox gene families provides insights of decapod evolution.</title>
        <authorList>
            <person name="Jeong J.-H."/>
            <person name="Song I."/>
            <person name="Kim S."/>
            <person name="Choi T."/>
            <person name="Kim D."/>
            <person name="Ryu S."/>
            <person name="Kim W."/>
        </authorList>
    </citation>
    <scope>NUCLEOTIDE SEQUENCE [LARGE SCALE GENOMIC DNA]</scope>
    <source>
        <tissue evidence="2">Muscle</tissue>
    </source>
</reference>
<sequence>MQGRSVRCDTNRQRLSEWIRRRGEAGPYSMSLMLLLFLGSRCIFGLILGWQGRLVKGAHLSLTESSLLIAGVGAMSKRPATLHMPTTT</sequence>
<keyword evidence="1" id="KW-0812">Transmembrane</keyword>
<protein>
    <submittedName>
        <fullName evidence="2">Uncharacterized protein</fullName>
    </submittedName>
</protein>
<feature type="transmembrane region" description="Helical" evidence="1">
    <location>
        <begin position="28"/>
        <end position="50"/>
    </location>
</feature>
<name>A0A5B7EJB7_PORTR</name>
<proteinExistence type="predicted"/>
<keyword evidence="1" id="KW-1133">Transmembrane helix</keyword>
<dbReference type="EMBL" id="VSRR010002837">
    <property type="protein sequence ID" value="MPC33448.1"/>
    <property type="molecule type" value="Genomic_DNA"/>
</dbReference>
<evidence type="ECO:0000313" key="2">
    <source>
        <dbReference type="EMBL" id="MPC33448.1"/>
    </source>
</evidence>
<dbReference type="AlphaFoldDB" id="A0A5B7EJB7"/>